<dbReference type="Gene3D" id="1.10.357.10">
    <property type="entry name" value="Tetracycline Repressor, domain 2"/>
    <property type="match status" value="1"/>
</dbReference>
<dbReference type="OrthoDB" id="63332at2"/>
<name>A0A1H7WV82_9HYPH</name>
<proteinExistence type="predicted"/>
<dbReference type="PANTHER" id="PTHR30055:SF222">
    <property type="entry name" value="REGULATORY PROTEIN"/>
    <property type="match status" value="1"/>
</dbReference>
<dbReference type="Proteomes" id="UP000199664">
    <property type="component" value="Unassembled WGS sequence"/>
</dbReference>
<dbReference type="GO" id="GO:0003677">
    <property type="term" value="F:DNA binding"/>
    <property type="evidence" value="ECO:0007669"/>
    <property type="project" value="UniProtKB-UniRule"/>
</dbReference>
<evidence type="ECO:0000313" key="5">
    <source>
        <dbReference type="Proteomes" id="UP000199664"/>
    </source>
</evidence>
<dbReference type="InterPro" id="IPR009057">
    <property type="entry name" value="Homeodomain-like_sf"/>
</dbReference>
<reference evidence="5" key="1">
    <citation type="submission" date="2016-10" db="EMBL/GenBank/DDBJ databases">
        <authorList>
            <person name="Varghese N."/>
            <person name="Submissions S."/>
        </authorList>
    </citation>
    <scope>NUCLEOTIDE SEQUENCE [LARGE SCALE GENOMIC DNA]</scope>
    <source>
        <strain evidence="5">LMG 26383,CCUG 61248,R- 45681</strain>
    </source>
</reference>
<dbReference type="Pfam" id="PF00440">
    <property type="entry name" value="TetR_N"/>
    <property type="match status" value="1"/>
</dbReference>
<evidence type="ECO:0000313" key="4">
    <source>
        <dbReference type="EMBL" id="SEM25476.1"/>
    </source>
</evidence>
<feature type="domain" description="HTH tetR-type" evidence="3">
    <location>
        <begin position="7"/>
        <end position="66"/>
    </location>
</feature>
<organism evidence="4 5">
    <name type="scientific">Bosea lupini</name>
    <dbReference type="NCBI Taxonomy" id="1036779"/>
    <lineage>
        <taxon>Bacteria</taxon>
        <taxon>Pseudomonadati</taxon>
        <taxon>Pseudomonadota</taxon>
        <taxon>Alphaproteobacteria</taxon>
        <taxon>Hyphomicrobiales</taxon>
        <taxon>Boseaceae</taxon>
        <taxon>Bosea</taxon>
    </lineage>
</organism>
<dbReference type="AlphaFoldDB" id="A0A1H7WV82"/>
<keyword evidence="5" id="KW-1185">Reference proteome</keyword>
<sequence length="189" mass="20980">MARPLSEAKREAILAAACKLVAEHGTGAPTAKIAREACLAEGTLFTYFASKDELLNQLYLELKTDFARLTVPSYPSHGSVCDRFEHFWNGFIDWGARYPAKRKALRQLAVSDRITQDTRSKSAVAFAEISALFEQGHRDGVLKDQPQSFIGTVLDALGTMTLDLIAQEPSRHEHYRKSGFSVFWDGISA</sequence>
<gene>
    <name evidence="4" type="ORF">SAMN04515666_10940</name>
</gene>
<evidence type="ECO:0000256" key="2">
    <source>
        <dbReference type="PROSITE-ProRule" id="PRU00335"/>
    </source>
</evidence>
<dbReference type="RefSeq" id="WP_091840341.1">
    <property type="nucleotide sequence ID" value="NZ_FOAN01000009.1"/>
</dbReference>
<dbReference type="STRING" id="1036779.SAMN04515666_10940"/>
<feature type="DNA-binding region" description="H-T-H motif" evidence="2">
    <location>
        <begin position="29"/>
        <end position="48"/>
    </location>
</feature>
<accession>A0A1H7WV82</accession>
<dbReference type="PRINTS" id="PR00455">
    <property type="entry name" value="HTHTETR"/>
</dbReference>
<evidence type="ECO:0000256" key="1">
    <source>
        <dbReference type="ARBA" id="ARBA00023125"/>
    </source>
</evidence>
<protein>
    <submittedName>
        <fullName evidence="4">DNA-binding transcriptional regulator, AcrR family</fullName>
    </submittedName>
</protein>
<evidence type="ECO:0000259" key="3">
    <source>
        <dbReference type="PROSITE" id="PS50977"/>
    </source>
</evidence>
<dbReference type="PROSITE" id="PS50977">
    <property type="entry name" value="HTH_TETR_2"/>
    <property type="match status" value="1"/>
</dbReference>
<dbReference type="EMBL" id="FOAN01000009">
    <property type="protein sequence ID" value="SEM25476.1"/>
    <property type="molecule type" value="Genomic_DNA"/>
</dbReference>
<dbReference type="SUPFAM" id="SSF46689">
    <property type="entry name" value="Homeodomain-like"/>
    <property type="match status" value="1"/>
</dbReference>
<dbReference type="PANTHER" id="PTHR30055">
    <property type="entry name" value="HTH-TYPE TRANSCRIPTIONAL REGULATOR RUTR"/>
    <property type="match status" value="1"/>
</dbReference>
<dbReference type="InterPro" id="IPR050109">
    <property type="entry name" value="HTH-type_TetR-like_transc_reg"/>
</dbReference>
<dbReference type="InterPro" id="IPR001647">
    <property type="entry name" value="HTH_TetR"/>
</dbReference>
<keyword evidence="1 2" id="KW-0238">DNA-binding</keyword>